<dbReference type="RefSeq" id="WP_354416732.1">
    <property type="nucleotide sequence ID" value="NZ_JBEPLM010000009.1"/>
</dbReference>
<dbReference type="PANTHER" id="PTHR24567:SF68">
    <property type="entry name" value="DNA-BINDING TRANSCRIPTIONAL DUAL REGULATOR CRP"/>
    <property type="match status" value="1"/>
</dbReference>
<dbReference type="InterPro" id="IPR018490">
    <property type="entry name" value="cNMP-bd_dom_sf"/>
</dbReference>
<dbReference type="SMART" id="SM00100">
    <property type="entry name" value="cNMP"/>
    <property type="match status" value="1"/>
</dbReference>
<keyword evidence="1" id="KW-0805">Transcription regulation</keyword>
<feature type="domain" description="Cyclic nucleotide-binding" evidence="5">
    <location>
        <begin position="49"/>
        <end position="152"/>
    </location>
</feature>
<keyword evidence="8" id="KW-1185">Reference proteome</keyword>
<dbReference type="InterPro" id="IPR014710">
    <property type="entry name" value="RmlC-like_jellyroll"/>
</dbReference>
<dbReference type="SMART" id="SM00419">
    <property type="entry name" value="HTH_CRP"/>
    <property type="match status" value="1"/>
</dbReference>
<dbReference type="Proteomes" id="UP001549036">
    <property type="component" value="Unassembled WGS sequence"/>
</dbReference>
<evidence type="ECO:0000256" key="2">
    <source>
        <dbReference type="ARBA" id="ARBA00023125"/>
    </source>
</evidence>
<dbReference type="CDD" id="cd00092">
    <property type="entry name" value="HTH_CRP"/>
    <property type="match status" value="1"/>
</dbReference>
<proteinExistence type="predicted"/>
<evidence type="ECO:0000313" key="8">
    <source>
        <dbReference type="Proteomes" id="UP001549036"/>
    </source>
</evidence>
<reference evidence="7 8" key="1">
    <citation type="submission" date="2024-06" db="EMBL/GenBank/DDBJ databases">
        <title>Genomic Encyclopedia of Type Strains, Phase IV (KMG-IV): sequencing the most valuable type-strain genomes for metagenomic binning, comparative biology and taxonomic classification.</title>
        <authorList>
            <person name="Goeker M."/>
        </authorList>
    </citation>
    <scope>NUCLEOTIDE SEQUENCE [LARGE SCALE GENOMIC DNA]</scope>
    <source>
        <strain evidence="7 8">DSM 29846</strain>
    </source>
</reference>
<feature type="domain" description="HTH crp-type" evidence="6">
    <location>
        <begin position="183"/>
        <end position="256"/>
    </location>
</feature>
<keyword evidence="2" id="KW-0238">DNA-binding</keyword>
<evidence type="ECO:0000259" key="6">
    <source>
        <dbReference type="PROSITE" id="PS51063"/>
    </source>
</evidence>
<dbReference type="CDD" id="cd00038">
    <property type="entry name" value="CAP_ED"/>
    <property type="match status" value="1"/>
</dbReference>
<evidence type="ECO:0000256" key="4">
    <source>
        <dbReference type="SAM" id="MobiDB-lite"/>
    </source>
</evidence>
<evidence type="ECO:0000256" key="3">
    <source>
        <dbReference type="ARBA" id="ARBA00023163"/>
    </source>
</evidence>
<dbReference type="SUPFAM" id="SSF51206">
    <property type="entry name" value="cAMP-binding domain-like"/>
    <property type="match status" value="1"/>
</dbReference>
<sequence>MTLPGNATSAANERRQQPRPALPNQVLLPGGQALFLSESIEGLDEGAHFLDTLNPDEVARLNGHGRRLAFSTGEAIFSQGDRHGGIFIIESGQVRVFYTAPSGREITLAYWTAGHFIGGPEMTGGGAHIWSGEALSDCEILFLPASALKRLLTELPGFALCLVQGLAAKGRCYSAMAQMLGTRSVIERLAQFLMNLGELHGVRDGHAVIINAKVTHDQIAAMVGSTRQWVTMMMKRFQKDGLVTVTPRQIRIERPHKLMNMVSKDGASNRPSTVLAEPCQGPAHRLADVGIGIAAVIHQRVA</sequence>
<dbReference type="Gene3D" id="1.10.10.10">
    <property type="entry name" value="Winged helix-like DNA-binding domain superfamily/Winged helix DNA-binding domain"/>
    <property type="match status" value="1"/>
</dbReference>
<evidence type="ECO:0000259" key="5">
    <source>
        <dbReference type="PROSITE" id="PS50042"/>
    </source>
</evidence>
<comment type="caution">
    <text evidence="7">The sequence shown here is derived from an EMBL/GenBank/DDBJ whole genome shotgun (WGS) entry which is preliminary data.</text>
</comment>
<dbReference type="Gene3D" id="2.60.120.10">
    <property type="entry name" value="Jelly Rolls"/>
    <property type="match status" value="1"/>
</dbReference>
<gene>
    <name evidence="7" type="ORF">ABID26_004722</name>
</gene>
<keyword evidence="3" id="KW-0804">Transcription</keyword>
<organism evidence="7 8">
    <name type="scientific">Mesorhizobium shonense</name>
    <dbReference type="NCBI Taxonomy" id="1209948"/>
    <lineage>
        <taxon>Bacteria</taxon>
        <taxon>Pseudomonadati</taxon>
        <taxon>Pseudomonadota</taxon>
        <taxon>Alphaproteobacteria</taxon>
        <taxon>Hyphomicrobiales</taxon>
        <taxon>Phyllobacteriaceae</taxon>
        <taxon>Mesorhizobium</taxon>
    </lineage>
</organism>
<protein>
    <submittedName>
        <fullName evidence="7">CRP-like cAMP-binding protein</fullName>
    </submittedName>
</protein>
<evidence type="ECO:0000256" key="1">
    <source>
        <dbReference type="ARBA" id="ARBA00023015"/>
    </source>
</evidence>
<name>A0ABV2HXF4_9HYPH</name>
<dbReference type="PROSITE" id="PS51063">
    <property type="entry name" value="HTH_CRP_2"/>
    <property type="match status" value="1"/>
</dbReference>
<dbReference type="InterPro" id="IPR012318">
    <property type="entry name" value="HTH_CRP"/>
</dbReference>
<dbReference type="Pfam" id="PF00027">
    <property type="entry name" value="cNMP_binding"/>
    <property type="match status" value="1"/>
</dbReference>
<dbReference type="InterPro" id="IPR050397">
    <property type="entry name" value="Env_Response_Regulators"/>
</dbReference>
<dbReference type="Pfam" id="PF13545">
    <property type="entry name" value="HTH_Crp_2"/>
    <property type="match status" value="1"/>
</dbReference>
<feature type="compositionally biased region" description="Polar residues" evidence="4">
    <location>
        <begin position="1"/>
        <end position="11"/>
    </location>
</feature>
<dbReference type="InterPro" id="IPR036390">
    <property type="entry name" value="WH_DNA-bd_sf"/>
</dbReference>
<dbReference type="PANTHER" id="PTHR24567">
    <property type="entry name" value="CRP FAMILY TRANSCRIPTIONAL REGULATORY PROTEIN"/>
    <property type="match status" value="1"/>
</dbReference>
<accession>A0ABV2HXF4</accession>
<dbReference type="EMBL" id="JBEPLM010000009">
    <property type="protein sequence ID" value="MET3595310.1"/>
    <property type="molecule type" value="Genomic_DNA"/>
</dbReference>
<dbReference type="PROSITE" id="PS50042">
    <property type="entry name" value="CNMP_BINDING_3"/>
    <property type="match status" value="1"/>
</dbReference>
<dbReference type="SUPFAM" id="SSF46785">
    <property type="entry name" value="Winged helix' DNA-binding domain"/>
    <property type="match status" value="1"/>
</dbReference>
<dbReference type="InterPro" id="IPR036388">
    <property type="entry name" value="WH-like_DNA-bd_sf"/>
</dbReference>
<dbReference type="InterPro" id="IPR000595">
    <property type="entry name" value="cNMP-bd_dom"/>
</dbReference>
<evidence type="ECO:0000313" key="7">
    <source>
        <dbReference type="EMBL" id="MET3595310.1"/>
    </source>
</evidence>
<feature type="region of interest" description="Disordered" evidence="4">
    <location>
        <begin position="1"/>
        <end position="24"/>
    </location>
</feature>